<dbReference type="RefSeq" id="WP_116184790.1">
    <property type="nucleotide sequence ID" value="NZ_QTJX01000002.1"/>
</dbReference>
<sequence length="335" mass="37292">MKCCPKTRKINLLILLGISITLFSCSKDDDNFISGYEGGEVMIKKTASDTIIHAIVGKYKVPIYLSFPKDCDNKDYPAVVVLHGSDGMWKDHDSKTGTMSGQNKEWRELFDENCIAGAYVDSYSGRGVTTRTGKWKTAPDNFKISSQFIRPKDATIALELLKNLKFEDGSSIIRAKDIALLGFSDGASAVAATLYDTKTTPNDWQWNQSFEGKSYDTSSGVLPPDPRPESGFAGGIFYYGGSMGYGYWGTNACSDDSYDKNIYRTYAPMLFQIPEEGYLTENTLCLIDLLEEKGDDVELNLYQGVGHGFDFEGVEQSQLARENSINWLKDLLHMN</sequence>
<comment type="caution">
    <text evidence="2">The sequence shown here is derived from an EMBL/GenBank/DDBJ whole genome shotgun (WGS) entry which is preliminary data.</text>
</comment>
<dbReference type="OrthoDB" id="1412847at2"/>
<evidence type="ECO:0000256" key="1">
    <source>
        <dbReference type="SAM" id="SignalP"/>
    </source>
</evidence>
<accession>A0A371JRP7</accession>
<evidence type="ECO:0008006" key="4">
    <source>
        <dbReference type="Google" id="ProtNLM"/>
    </source>
</evidence>
<gene>
    <name evidence="2" type="ORF">DX873_12695</name>
</gene>
<dbReference type="Proteomes" id="UP000261828">
    <property type="component" value="Unassembled WGS sequence"/>
</dbReference>
<feature type="signal peptide" evidence="1">
    <location>
        <begin position="1"/>
        <end position="24"/>
    </location>
</feature>
<evidence type="ECO:0000313" key="2">
    <source>
        <dbReference type="EMBL" id="RDY60181.1"/>
    </source>
</evidence>
<dbReference type="InterPro" id="IPR029058">
    <property type="entry name" value="AB_hydrolase_fold"/>
</dbReference>
<dbReference type="Gene3D" id="3.40.50.1820">
    <property type="entry name" value="alpha/beta hydrolase"/>
    <property type="match status" value="1"/>
</dbReference>
<keyword evidence="3" id="KW-1185">Reference proteome</keyword>
<proteinExistence type="predicted"/>
<dbReference type="AlphaFoldDB" id="A0A371JRP7"/>
<feature type="chain" id="PRO_5016969596" description="Alpha/beta hydrolase" evidence="1">
    <location>
        <begin position="25"/>
        <end position="335"/>
    </location>
</feature>
<evidence type="ECO:0000313" key="3">
    <source>
        <dbReference type="Proteomes" id="UP000261828"/>
    </source>
</evidence>
<dbReference type="SUPFAM" id="SSF53474">
    <property type="entry name" value="alpha/beta-Hydrolases"/>
    <property type="match status" value="1"/>
</dbReference>
<keyword evidence="1" id="KW-0732">Signal</keyword>
<name>A0A371JRP7_9FLAO</name>
<dbReference type="PROSITE" id="PS51257">
    <property type="entry name" value="PROKAR_LIPOPROTEIN"/>
    <property type="match status" value="1"/>
</dbReference>
<protein>
    <recommendedName>
        <fullName evidence="4">Alpha/beta hydrolase</fullName>
    </recommendedName>
</protein>
<dbReference type="EMBL" id="QTJX01000002">
    <property type="protein sequence ID" value="RDY60181.1"/>
    <property type="molecule type" value="Genomic_DNA"/>
</dbReference>
<organism evidence="2 3">
    <name type="scientific">Flagellimonas nanhaiensis</name>
    <dbReference type="NCBI Taxonomy" id="2292706"/>
    <lineage>
        <taxon>Bacteria</taxon>
        <taxon>Pseudomonadati</taxon>
        <taxon>Bacteroidota</taxon>
        <taxon>Flavobacteriia</taxon>
        <taxon>Flavobacteriales</taxon>
        <taxon>Flavobacteriaceae</taxon>
        <taxon>Flagellimonas</taxon>
    </lineage>
</organism>
<reference evidence="2 3" key="1">
    <citation type="submission" date="2018-08" db="EMBL/GenBank/DDBJ databases">
        <title>Muricauda nanhaiensis sp. nov., isolated from seawater of the South China Sea.</title>
        <authorList>
            <person name="Dang Y."/>
        </authorList>
    </citation>
    <scope>NUCLEOTIDE SEQUENCE [LARGE SCALE GENOMIC DNA]</scope>
    <source>
        <strain evidence="2 3">SM1704</strain>
    </source>
</reference>